<dbReference type="Gene3D" id="1.10.246.130">
    <property type="match status" value="1"/>
</dbReference>
<comment type="catalytic activity">
    <reaction evidence="1 6">
        <text>an S-substituted glutathione + H2O = an S-substituted L-cysteinylglycine + L-glutamate</text>
        <dbReference type="Rhea" id="RHEA:59468"/>
        <dbReference type="ChEBI" id="CHEBI:15377"/>
        <dbReference type="ChEBI" id="CHEBI:29985"/>
        <dbReference type="ChEBI" id="CHEBI:90779"/>
        <dbReference type="ChEBI" id="CHEBI:143103"/>
        <dbReference type="EC" id="3.4.19.13"/>
    </reaction>
</comment>
<dbReference type="GO" id="GO:0103068">
    <property type="term" value="F:leukotriene C4 gamma-glutamyl transferase activity"/>
    <property type="evidence" value="ECO:0007669"/>
    <property type="project" value="UniProtKB-EC"/>
</dbReference>
<dbReference type="PRINTS" id="PR01210">
    <property type="entry name" value="GGTRANSPTASE"/>
</dbReference>
<dbReference type="InterPro" id="IPR029055">
    <property type="entry name" value="Ntn_hydrolases_N"/>
</dbReference>
<dbReference type="EMBL" id="JAMSLR010000001">
    <property type="protein sequence ID" value="MCM8748100.1"/>
    <property type="molecule type" value="Genomic_DNA"/>
</dbReference>
<accession>A0AA41WDL0</accession>
<gene>
    <name evidence="7" type="primary">ggt</name>
    <name evidence="7" type="ORF">NET02_02975</name>
</gene>
<dbReference type="InterPro" id="IPR043138">
    <property type="entry name" value="GGT_lsub"/>
</dbReference>
<keyword evidence="6" id="KW-0378">Hydrolase</keyword>
<dbReference type="Pfam" id="PF01019">
    <property type="entry name" value="G_glu_transpept"/>
    <property type="match status" value="1"/>
</dbReference>
<dbReference type="GO" id="GO:0006750">
    <property type="term" value="P:glutathione biosynthetic process"/>
    <property type="evidence" value="ECO:0007669"/>
    <property type="project" value="UniProtKB-KW"/>
</dbReference>
<dbReference type="InterPro" id="IPR043137">
    <property type="entry name" value="GGT_ssub_C"/>
</dbReference>
<feature type="binding site" evidence="5">
    <location>
        <position position="414"/>
    </location>
    <ligand>
        <name>L-glutamate</name>
        <dbReference type="ChEBI" id="CHEBI:29985"/>
    </ligand>
</feature>
<evidence type="ECO:0000256" key="1">
    <source>
        <dbReference type="ARBA" id="ARBA00001049"/>
    </source>
</evidence>
<dbReference type="PANTHER" id="PTHR43881:SF1">
    <property type="entry name" value="GAMMA-GLUTAMYLTRANSPEPTIDASE (AFU_ORTHOLOGUE AFUA_4G13580)"/>
    <property type="match status" value="1"/>
</dbReference>
<comment type="similarity">
    <text evidence="6">Belongs to the gamma-glutamyltransferase family.</text>
</comment>
<organism evidence="7 8">
    <name type="scientific">Thermalbibacter longus</name>
    <dbReference type="NCBI Taxonomy" id="2951981"/>
    <lineage>
        <taxon>Bacteria</taxon>
        <taxon>Pseudomonadati</taxon>
        <taxon>Thermomicrobiota</taxon>
        <taxon>Thermomicrobia</taxon>
        <taxon>Thermomicrobiales</taxon>
        <taxon>Thermomicrobiaceae</taxon>
        <taxon>Thermalbibacter</taxon>
    </lineage>
</organism>
<dbReference type="Gene3D" id="3.60.20.40">
    <property type="match status" value="1"/>
</dbReference>
<evidence type="ECO:0000313" key="8">
    <source>
        <dbReference type="Proteomes" id="UP001165306"/>
    </source>
</evidence>
<dbReference type="EC" id="3.4.19.13" evidence="6"/>
<dbReference type="InterPro" id="IPR052896">
    <property type="entry name" value="GGT-like_enzyme"/>
</dbReference>
<comment type="catalytic activity">
    <reaction evidence="3 6">
        <text>an N-terminal (5-L-glutamyl)-[peptide] + an alpha-amino acid = 5-L-glutamyl amino acid + an N-terminal L-alpha-aminoacyl-[peptide]</text>
        <dbReference type="Rhea" id="RHEA:23904"/>
        <dbReference type="Rhea" id="RHEA-COMP:9780"/>
        <dbReference type="Rhea" id="RHEA-COMP:9795"/>
        <dbReference type="ChEBI" id="CHEBI:77644"/>
        <dbReference type="ChEBI" id="CHEBI:78597"/>
        <dbReference type="ChEBI" id="CHEBI:78599"/>
        <dbReference type="ChEBI" id="CHEBI:78608"/>
        <dbReference type="EC" id="2.3.2.2"/>
    </reaction>
</comment>
<dbReference type="Proteomes" id="UP001165306">
    <property type="component" value="Unassembled WGS sequence"/>
</dbReference>
<keyword evidence="6" id="KW-0317">Glutathione biosynthesis</keyword>
<evidence type="ECO:0000256" key="5">
    <source>
        <dbReference type="PIRSR" id="PIRSR600101-2"/>
    </source>
</evidence>
<keyword evidence="6" id="KW-0865">Zymogen</keyword>
<comment type="PTM">
    <text evidence="6">Cleaved by autocatalysis into a large and a small subunit.</text>
</comment>
<comment type="catalytic activity">
    <reaction evidence="2 6">
        <text>glutathione + H2O = L-cysteinylglycine + L-glutamate</text>
        <dbReference type="Rhea" id="RHEA:28807"/>
        <dbReference type="ChEBI" id="CHEBI:15377"/>
        <dbReference type="ChEBI" id="CHEBI:29985"/>
        <dbReference type="ChEBI" id="CHEBI:57925"/>
        <dbReference type="ChEBI" id="CHEBI:61694"/>
        <dbReference type="EC" id="3.4.19.13"/>
    </reaction>
</comment>
<dbReference type="NCBIfam" id="TIGR00066">
    <property type="entry name" value="g_glut_trans"/>
    <property type="match status" value="1"/>
</dbReference>
<keyword evidence="6 7" id="KW-0808">Transferase</keyword>
<dbReference type="GO" id="GO:0036374">
    <property type="term" value="F:glutathione hydrolase activity"/>
    <property type="evidence" value="ECO:0007669"/>
    <property type="project" value="UniProtKB-UniRule"/>
</dbReference>
<evidence type="ECO:0000256" key="4">
    <source>
        <dbReference type="PIRSR" id="PIRSR600101-1"/>
    </source>
</evidence>
<feature type="active site" description="Nucleophile" evidence="4">
    <location>
        <position position="331"/>
    </location>
</feature>
<keyword evidence="8" id="KW-1185">Reference proteome</keyword>
<keyword evidence="6 7" id="KW-0012">Acyltransferase</keyword>
<dbReference type="AlphaFoldDB" id="A0AA41WDL0"/>
<comment type="pathway">
    <text evidence="6">Sulfur metabolism; glutathione metabolism.</text>
</comment>
<comment type="subunit">
    <text evidence="6">This enzyme consists of two polypeptide chains, which are synthesized in precursor form from a single polypeptide.</text>
</comment>
<reference evidence="7" key="1">
    <citation type="submission" date="2022-06" db="EMBL/GenBank/DDBJ databases">
        <title>CFH 74404 Thermomicrobiaceae sp.</title>
        <authorList>
            <person name="Ming H."/>
            <person name="Li W.-J."/>
            <person name="Zhao Z."/>
        </authorList>
    </citation>
    <scope>NUCLEOTIDE SEQUENCE</scope>
    <source>
        <strain evidence="7">CFH 74404</strain>
    </source>
</reference>
<evidence type="ECO:0000256" key="3">
    <source>
        <dbReference type="ARBA" id="ARBA00047417"/>
    </source>
</evidence>
<dbReference type="GO" id="GO:0006751">
    <property type="term" value="P:glutathione catabolic process"/>
    <property type="evidence" value="ECO:0007669"/>
    <property type="project" value="UniProtKB-UniRule"/>
</dbReference>
<protein>
    <recommendedName>
        <fullName evidence="6">Glutathione hydrolase proenzyme</fullName>
        <ecNumber evidence="6">2.3.2.2</ecNumber>
        <ecNumber evidence="6">3.4.19.13</ecNumber>
    </recommendedName>
    <component>
        <recommendedName>
            <fullName evidence="6">Glutathione hydrolase large chain</fullName>
        </recommendedName>
    </component>
    <component>
        <recommendedName>
            <fullName evidence="6">Glutathione hydrolase small chain</fullName>
        </recommendedName>
    </component>
</protein>
<sequence>MVATPHYLASVAGLRVLQEGGNAVDAAVAANAVLNVVYPNQCSLGGDAFFLIWEPSEERLLALNGSGRAPAQASPEAVRAAGYTTMPQRGAWAVTVPGTVDAWAAALARCGSRPLAELLRPAIEYAERGFAVTPLLSEAIADTAELLRAQAAAYRQFLPQGRPLRPGERLVQPDLARSLRLLAEHGPDAFYRGPIGEAIVATVQSAGGVLTLDDLAEHRSTWVEPISTTYRGLELVELPPNTHGVTALEMANIIEGYEVAELGWGSAELLHRMVEAKKLAFSDRDRYVGDPDFVQVPLDRLLDKRYAEELRRRIDPERALSVPSVTWDNDTVYLCVVDREGRAVSLIQSIFQSFGSGLVAEGTGIVLHNRGACFTLDPASPNCLAPGKRPLHTLIPAMLLRDGLPWVVFGSMGGHGQPQIQLQLLANLVDFELEPQAAIEAPRWLSRLEPGDEVETLYLEPGFDASAGEELERRGHNVRWVQGWDSLMGHAQMIRIDRGHGVLEGAADPRAEGYALGW</sequence>
<dbReference type="InterPro" id="IPR000101">
    <property type="entry name" value="GGT_peptidase"/>
</dbReference>
<name>A0AA41WDL0_9BACT</name>
<comment type="caution">
    <text evidence="7">The sequence shown here is derived from an EMBL/GenBank/DDBJ whole genome shotgun (WGS) entry which is preliminary data.</text>
</comment>
<dbReference type="PANTHER" id="PTHR43881">
    <property type="entry name" value="GAMMA-GLUTAMYLTRANSPEPTIDASE (AFU_ORTHOLOGUE AFUA_4G13580)"/>
    <property type="match status" value="1"/>
</dbReference>
<evidence type="ECO:0000256" key="6">
    <source>
        <dbReference type="RuleBase" id="RU368036"/>
    </source>
</evidence>
<dbReference type="SUPFAM" id="SSF56235">
    <property type="entry name" value="N-terminal nucleophile aminohydrolases (Ntn hydrolases)"/>
    <property type="match status" value="1"/>
</dbReference>
<proteinExistence type="inferred from homology"/>
<evidence type="ECO:0000256" key="2">
    <source>
        <dbReference type="ARBA" id="ARBA00001089"/>
    </source>
</evidence>
<evidence type="ECO:0000313" key="7">
    <source>
        <dbReference type="EMBL" id="MCM8748100.1"/>
    </source>
</evidence>
<dbReference type="EC" id="2.3.2.2" evidence="6"/>